<dbReference type="AlphaFoldDB" id="A0A0E3CHU3"/>
<evidence type="ECO:0000313" key="3">
    <source>
        <dbReference type="Proteomes" id="UP000029549"/>
    </source>
</evidence>
<keyword evidence="3" id="KW-1185">Reference proteome</keyword>
<evidence type="ECO:0000313" key="2">
    <source>
        <dbReference type="EMBL" id="KGH20661.1"/>
    </source>
</evidence>
<feature type="region of interest" description="Disordered" evidence="1">
    <location>
        <begin position="60"/>
        <end position="97"/>
    </location>
</feature>
<sequence>MEIQVCAANSLAAMKPARAGVGRWANSMGTATKPMALRLPHHRAAKKTGKRSNIMVKFQHGRAQTRDAEQEPPRSKGIVPSRSAKRAERERRAAPQG</sequence>
<protein>
    <submittedName>
        <fullName evidence="2">Uncharacterized protein</fullName>
    </submittedName>
</protein>
<evidence type="ECO:0000256" key="1">
    <source>
        <dbReference type="SAM" id="MobiDB-lite"/>
    </source>
</evidence>
<reference evidence="2 3" key="1">
    <citation type="submission" date="2013-09" db="EMBL/GenBank/DDBJ databases">
        <title>High correlation between genotypes and phenotypes of environmental bacteria Comamonas testosteroni strains.</title>
        <authorList>
            <person name="Liu L."/>
            <person name="Zhu W."/>
            <person name="Xia X."/>
            <person name="Xu B."/>
            <person name="Luo M."/>
            <person name="Wang G."/>
        </authorList>
    </citation>
    <scope>NUCLEOTIDE SEQUENCE [LARGE SCALE GENOMIC DNA]</scope>
    <source>
        <strain evidence="2 3">DF2</strain>
    </source>
</reference>
<feature type="compositionally biased region" description="Basic and acidic residues" evidence="1">
    <location>
        <begin position="85"/>
        <end position="97"/>
    </location>
</feature>
<accession>A0A0E3CHU3</accession>
<dbReference type="EMBL" id="AWTP01000013">
    <property type="protein sequence ID" value="KGH20661.1"/>
    <property type="molecule type" value="Genomic_DNA"/>
</dbReference>
<gene>
    <name evidence="2" type="ORF">P608_02830</name>
</gene>
<feature type="compositionally biased region" description="Basic and acidic residues" evidence="1">
    <location>
        <begin position="64"/>
        <end position="74"/>
    </location>
</feature>
<comment type="caution">
    <text evidence="2">The sequence shown here is derived from an EMBL/GenBank/DDBJ whole genome shotgun (WGS) entry which is preliminary data.</text>
</comment>
<organism evidence="2 3">
    <name type="scientific">Comamonas thiooxydans</name>
    <dbReference type="NCBI Taxonomy" id="363952"/>
    <lineage>
        <taxon>Bacteria</taxon>
        <taxon>Pseudomonadati</taxon>
        <taxon>Pseudomonadota</taxon>
        <taxon>Betaproteobacteria</taxon>
        <taxon>Burkholderiales</taxon>
        <taxon>Comamonadaceae</taxon>
        <taxon>Comamonas</taxon>
    </lineage>
</organism>
<name>A0A0E3CHU3_9BURK</name>
<dbReference type="Proteomes" id="UP000029549">
    <property type="component" value="Unassembled WGS sequence"/>
</dbReference>
<proteinExistence type="predicted"/>